<accession>A0A6J5ZWP8</accession>
<organism evidence="1">
    <name type="scientific">freshwater metagenome</name>
    <dbReference type="NCBI Taxonomy" id="449393"/>
    <lineage>
        <taxon>unclassified sequences</taxon>
        <taxon>metagenomes</taxon>
        <taxon>ecological metagenomes</taxon>
    </lineage>
</organism>
<evidence type="ECO:0000313" key="1">
    <source>
        <dbReference type="EMBL" id="CAB4343793.1"/>
    </source>
</evidence>
<proteinExistence type="predicted"/>
<sequence>MSVAHKAAPKTMRELSLDDLQVNYAVMVNNAITEGRSNQVATIVRSYNAQRNGLAPLNRSLWQRFLDYIEA</sequence>
<name>A0A6J5ZWP8_9ZZZZ</name>
<dbReference type="AlphaFoldDB" id="A0A6J5ZWP8"/>
<dbReference type="EMBL" id="CAESAJ010000175">
    <property type="protein sequence ID" value="CAB4343793.1"/>
    <property type="molecule type" value="Genomic_DNA"/>
</dbReference>
<protein>
    <submittedName>
        <fullName evidence="1">Unannotated protein</fullName>
    </submittedName>
</protein>
<gene>
    <name evidence="1" type="ORF">UFOPK3770_01217</name>
</gene>
<reference evidence="1" key="1">
    <citation type="submission" date="2020-05" db="EMBL/GenBank/DDBJ databases">
        <authorList>
            <person name="Chiriac C."/>
            <person name="Salcher M."/>
            <person name="Ghai R."/>
            <person name="Kavagutti S V."/>
        </authorList>
    </citation>
    <scope>NUCLEOTIDE SEQUENCE</scope>
</reference>